<evidence type="ECO:0000259" key="1">
    <source>
        <dbReference type="Pfam" id="PF01464"/>
    </source>
</evidence>
<dbReference type="Pfam" id="PF01464">
    <property type="entry name" value="SLT"/>
    <property type="match status" value="1"/>
</dbReference>
<evidence type="ECO:0000313" key="3">
    <source>
        <dbReference type="Proteomes" id="UP001595999"/>
    </source>
</evidence>
<dbReference type="InterPro" id="IPR023346">
    <property type="entry name" value="Lysozyme-like_dom_sf"/>
</dbReference>
<protein>
    <submittedName>
        <fullName evidence="2">Transglycosylase SLT domain-containing protein</fullName>
    </submittedName>
</protein>
<organism evidence="2 3">
    <name type="scientific">Chromobacterium aquaticum</name>
    <dbReference type="NCBI Taxonomy" id="467180"/>
    <lineage>
        <taxon>Bacteria</taxon>
        <taxon>Pseudomonadati</taxon>
        <taxon>Pseudomonadota</taxon>
        <taxon>Betaproteobacteria</taxon>
        <taxon>Neisseriales</taxon>
        <taxon>Chromobacteriaceae</taxon>
        <taxon>Chromobacterium</taxon>
    </lineage>
</organism>
<dbReference type="Proteomes" id="UP001595999">
    <property type="component" value="Unassembled WGS sequence"/>
</dbReference>
<dbReference type="CDD" id="cd13400">
    <property type="entry name" value="LT_IagB-like"/>
    <property type="match status" value="1"/>
</dbReference>
<dbReference type="SUPFAM" id="SSF53955">
    <property type="entry name" value="Lysozyme-like"/>
    <property type="match status" value="1"/>
</dbReference>
<comment type="caution">
    <text evidence="2">The sequence shown here is derived from an EMBL/GenBank/DDBJ whole genome shotgun (WGS) entry which is preliminary data.</text>
</comment>
<gene>
    <name evidence="2" type="ORF">ACFO0R_04275</name>
</gene>
<evidence type="ECO:0000313" key="2">
    <source>
        <dbReference type="EMBL" id="MFC4488826.1"/>
    </source>
</evidence>
<proteinExistence type="predicted"/>
<name>A0ABV8ZPS9_9NEIS</name>
<dbReference type="RefSeq" id="WP_231463044.1">
    <property type="nucleotide sequence ID" value="NZ_JAJOHW010000090.1"/>
</dbReference>
<feature type="domain" description="Transglycosylase SLT" evidence="1">
    <location>
        <begin position="17"/>
        <end position="127"/>
    </location>
</feature>
<dbReference type="EMBL" id="JBHSEK010000002">
    <property type="protein sequence ID" value="MFC4488826.1"/>
    <property type="molecule type" value="Genomic_DNA"/>
</dbReference>
<accession>A0ABV8ZPS9</accession>
<dbReference type="InterPro" id="IPR008258">
    <property type="entry name" value="Transglycosylase_SLT_dom_1"/>
</dbReference>
<sequence>MTALAALSGGAQAEANCWRAAGARHQVDPLLLYSIAKVESSLNPRAINYNKNGSHDIGLMQINSQHLPALSQRGITRQRLLDDPCLSIQVGASILSGFIQRYGYTWRAVGAYNAGGAAARETARQRYVGKVWREYLQLRAERRRDG</sequence>
<reference evidence="3" key="1">
    <citation type="journal article" date="2019" name="Int. J. Syst. Evol. Microbiol.">
        <title>The Global Catalogue of Microorganisms (GCM) 10K type strain sequencing project: providing services to taxonomists for standard genome sequencing and annotation.</title>
        <authorList>
            <consortium name="The Broad Institute Genomics Platform"/>
            <consortium name="The Broad Institute Genome Sequencing Center for Infectious Disease"/>
            <person name="Wu L."/>
            <person name="Ma J."/>
        </authorList>
    </citation>
    <scope>NUCLEOTIDE SEQUENCE [LARGE SCALE GENOMIC DNA]</scope>
    <source>
        <strain evidence="3">CGMCC 4.7608</strain>
    </source>
</reference>
<keyword evidence="3" id="KW-1185">Reference proteome</keyword>
<dbReference type="Gene3D" id="1.10.530.10">
    <property type="match status" value="1"/>
</dbReference>